<dbReference type="InterPro" id="IPR042099">
    <property type="entry name" value="ANL_N_sf"/>
</dbReference>
<dbReference type="InterPro" id="IPR050237">
    <property type="entry name" value="ATP-dep_AMP-bd_enzyme"/>
</dbReference>
<dbReference type="RefSeq" id="WP_379509735.1">
    <property type="nucleotide sequence ID" value="NZ_JBHRTQ010000007.1"/>
</dbReference>
<reference evidence="4" key="1">
    <citation type="journal article" date="2019" name="Int. J. Syst. Evol. Microbiol.">
        <title>The Global Catalogue of Microorganisms (GCM) 10K type strain sequencing project: providing services to taxonomists for standard genome sequencing and annotation.</title>
        <authorList>
            <consortium name="The Broad Institute Genomics Platform"/>
            <consortium name="The Broad Institute Genome Sequencing Center for Infectious Disease"/>
            <person name="Wu L."/>
            <person name="Ma J."/>
        </authorList>
    </citation>
    <scope>NUCLEOTIDE SEQUENCE [LARGE SCALE GENOMIC DNA]</scope>
    <source>
        <strain evidence="4">KCTC 42984</strain>
    </source>
</reference>
<dbReference type="CDD" id="cd04433">
    <property type="entry name" value="AFD_class_I"/>
    <property type="match status" value="1"/>
</dbReference>
<dbReference type="Gene3D" id="3.40.50.12780">
    <property type="entry name" value="N-terminal domain of ligase-like"/>
    <property type="match status" value="1"/>
</dbReference>
<evidence type="ECO:0000259" key="2">
    <source>
        <dbReference type="Pfam" id="PF13193"/>
    </source>
</evidence>
<dbReference type="Proteomes" id="UP001595604">
    <property type="component" value="Unassembled WGS sequence"/>
</dbReference>
<dbReference type="InterPro" id="IPR025110">
    <property type="entry name" value="AMP-bd_C"/>
</dbReference>
<keyword evidence="4" id="KW-1185">Reference proteome</keyword>
<protein>
    <submittedName>
        <fullName evidence="3">Class I adenylate-forming enzyme family protein</fullName>
    </submittedName>
</protein>
<comment type="caution">
    <text evidence="3">The sequence shown here is derived from an EMBL/GenBank/DDBJ whole genome shotgun (WGS) entry which is preliminary data.</text>
</comment>
<feature type="domain" description="AMP-dependent synthetase/ligase" evidence="1">
    <location>
        <begin position="22"/>
        <end position="372"/>
    </location>
</feature>
<dbReference type="PANTHER" id="PTHR43767:SF10">
    <property type="entry name" value="SURFACTIN SYNTHASE SUBUNIT 1"/>
    <property type="match status" value="1"/>
</dbReference>
<accession>A0ABV7INV2</accession>
<dbReference type="InterPro" id="IPR000873">
    <property type="entry name" value="AMP-dep_synth/lig_dom"/>
</dbReference>
<dbReference type="Gene3D" id="3.30.300.30">
    <property type="match status" value="1"/>
</dbReference>
<evidence type="ECO:0000313" key="3">
    <source>
        <dbReference type="EMBL" id="MFC3174378.1"/>
    </source>
</evidence>
<dbReference type="PANTHER" id="PTHR43767">
    <property type="entry name" value="LONG-CHAIN-FATTY-ACID--COA LIGASE"/>
    <property type="match status" value="1"/>
</dbReference>
<organism evidence="3 4">
    <name type="scientific">Novosphingobium bradum</name>
    <dbReference type="NCBI Taxonomy" id="1737444"/>
    <lineage>
        <taxon>Bacteria</taxon>
        <taxon>Pseudomonadati</taxon>
        <taxon>Pseudomonadota</taxon>
        <taxon>Alphaproteobacteria</taxon>
        <taxon>Sphingomonadales</taxon>
        <taxon>Sphingomonadaceae</taxon>
        <taxon>Novosphingobium</taxon>
    </lineage>
</organism>
<dbReference type="Pfam" id="PF00501">
    <property type="entry name" value="AMP-binding"/>
    <property type="match status" value="1"/>
</dbReference>
<evidence type="ECO:0000313" key="4">
    <source>
        <dbReference type="Proteomes" id="UP001595604"/>
    </source>
</evidence>
<name>A0ABV7INV2_9SPHN</name>
<sequence>MREWTMVEEVPQLAEMIAAAFARGEGARAVEFEGTWYDWAWMRRTADRVLALLDEAGLREDQAIAIAPANTPACATTLLGLIAANREIVMIYAYQTPEALAKKVRELNCAAVLAEDKAWEAPMREAAAACGAVGITLGLERQEIVPGTAVDGAREHRVAGARRGINLLTSGTTGPPKLRHADYELLKTSMILQSATHPYGVPAPPQPAWFASAFGNISGLYSWLPLVVANRPVIMRPKFNLDDYLVYLKTYRPASAGIPPSGFRELIDRNEPKETFAGIRYMAAGASAMDADLQRQVEETYEVKILHAYGATEFGGVITMNTPQLLEAFGGEKSFSVGKPIGGVQLKIVDPETGADLPPDTPGVLHVQVPRVGPEWMETSDLCKLDADGFLWYVGRNDGAIVRGGFKIDPVAVRNALLTHPAIFDAIVAGAPDRRLGEVPVAAYVVRKGVAAPSLDELKAHMRAHLPATFLPTAYRQVDELPYTPTNKQDLAAVRAMFAAGDD</sequence>
<dbReference type="EMBL" id="JBHRTQ010000007">
    <property type="protein sequence ID" value="MFC3174378.1"/>
    <property type="molecule type" value="Genomic_DNA"/>
</dbReference>
<evidence type="ECO:0000259" key="1">
    <source>
        <dbReference type="Pfam" id="PF00501"/>
    </source>
</evidence>
<dbReference type="InterPro" id="IPR045851">
    <property type="entry name" value="AMP-bd_C_sf"/>
</dbReference>
<gene>
    <name evidence="3" type="ORF">ACFOD9_08945</name>
</gene>
<dbReference type="Pfam" id="PF13193">
    <property type="entry name" value="AMP-binding_C"/>
    <property type="match status" value="1"/>
</dbReference>
<feature type="domain" description="AMP-binding enzyme C-terminal" evidence="2">
    <location>
        <begin position="415"/>
        <end position="488"/>
    </location>
</feature>
<proteinExistence type="predicted"/>
<dbReference type="SUPFAM" id="SSF56801">
    <property type="entry name" value="Acetyl-CoA synthetase-like"/>
    <property type="match status" value="1"/>
</dbReference>